<dbReference type="InterPro" id="IPR052964">
    <property type="entry name" value="Sporulation_signal_mat"/>
</dbReference>
<feature type="domain" description="HTTM-like" evidence="6">
    <location>
        <begin position="11"/>
        <end position="284"/>
    </location>
</feature>
<feature type="transmembrane region" description="Helical" evidence="5">
    <location>
        <begin position="157"/>
        <end position="180"/>
    </location>
</feature>
<dbReference type="InterPro" id="IPR011020">
    <property type="entry name" value="HTTM-like"/>
</dbReference>
<keyword evidence="8" id="KW-1185">Reference proteome</keyword>
<evidence type="ECO:0000256" key="1">
    <source>
        <dbReference type="ARBA" id="ARBA00004127"/>
    </source>
</evidence>
<dbReference type="PANTHER" id="PTHR39535">
    <property type="entry name" value="SPORULATION-DELAYING PROTEIN SDPB"/>
    <property type="match status" value="1"/>
</dbReference>
<evidence type="ECO:0000313" key="8">
    <source>
        <dbReference type="Proteomes" id="UP001596161"/>
    </source>
</evidence>
<organism evidence="7 8">
    <name type="scientific">Adhaeribacter terreus</name>
    <dbReference type="NCBI Taxonomy" id="529703"/>
    <lineage>
        <taxon>Bacteria</taxon>
        <taxon>Pseudomonadati</taxon>
        <taxon>Bacteroidota</taxon>
        <taxon>Cytophagia</taxon>
        <taxon>Cytophagales</taxon>
        <taxon>Hymenobacteraceae</taxon>
        <taxon>Adhaeribacter</taxon>
    </lineage>
</organism>
<keyword evidence="3 5" id="KW-1133">Transmembrane helix</keyword>
<sequence>MRYFLLYLQKTFTVDLRALALLRIGLGALLIIDLYTRATDLEAHYANSGVLPLPALFEHAWNPYFFSFHTGSGLWQVQALFFLLSAFFAVCLILGFKTRLATVFSWALLVSLHNRNPLILQGGDDLVRMLLFWSIFLPMGTYYSIDSRKNCKPEKNKYFSAATIALILQIFLLYFCTALLKSAPEWHQYGTAIYYALSLDQILLPGGKLLYPHYELLKFLTFGVYYTELIIPFLLLIPFYNGFFRMVVITVLAGLHFGISLTLFVGLFYLINLVSLLGLIPGKQMDWLEKKLFPLAIKICKQAIDFCKRWPYPFSWKADLRFSCSPVLLKKLKYGREILVSFVLVYTICWNLANMPDRFFKFPDYLRGLGFWLRVDQNWGMFSPAVFKDDGWYILEGTTNQNRKIDLNRNGNAVTYKKPKSVVSLFKNDRWRKYTENYLFIHNDWMRPYYCNYLMRIWNEKNGRKNQLKSLEVIYMKEVSLDHYKTKPVRREVLCSCGE</sequence>
<evidence type="ECO:0000313" key="7">
    <source>
        <dbReference type="EMBL" id="MFC5272309.1"/>
    </source>
</evidence>
<dbReference type="Proteomes" id="UP001596161">
    <property type="component" value="Unassembled WGS sequence"/>
</dbReference>
<dbReference type="SMART" id="SM00752">
    <property type="entry name" value="HTTM"/>
    <property type="match status" value="1"/>
</dbReference>
<accession>A0ABW0EHH0</accession>
<comment type="caution">
    <text evidence="7">The sequence shown here is derived from an EMBL/GenBank/DDBJ whole genome shotgun (WGS) entry which is preliminary data.</text>
</comment>
<keyword evidence="2 5" id="KW-0812">Transmembrane</keyword>
<gene>
    <name evidence="7" type="ORF">ACFPIB_16965</name>
</gene>
<evidence type="ECO:0000256" key="2">
    <source>
        <dbReference type="ARBA" id="ARBA00022692"/>
    </source>
</evidence>
<protein>
    <submittedName>
        <fullName evidence="7">HTTM domain-containing protein</fullName>
    </submittedName>
</protein>
<dbReference type="EMBL" id="JBHSKT010000015">
    <property type="protein sequence ID" value="MFC5272309.1"/>
    <property type="molecule type" value="Genomic_DNA"/>
</dbReference>
<evidence type="ECO:0000259" key="6">
    <source>
        <dbReference type="SMART" id="SM00752"/>
    </source>
</evidence>
<name>A0ABW0EHH0_9BACT</name>
<dbReference type="PANTHER" id="PTHR39535:SF2">
    <property type="entry name" value="HTTM DOMAIN-CONTAINING PROTEIN"/>
    <property type="match status" value="1"/>
</dbReference>
<dbReference type="RefSeq" id="WP_378018669.1">
    <property type="nucleotide sequence ID" value="NZ_JBHSKT010000015.1"/>
</dbReference>
<reference evidence="8" key="1">
    <citation type="journal article" date="2019" name="Int. J. Syst. Evol. Microbiol.">
        <title>The Global Catalogue of Microorganisms (GCM) 10K type strain sequencing project: providing services to taxonomists for standard genome sequencing and annotation.</title>
        <authorList>
            <consortium name="The Broad Institute Genomics Platform"/>
            <consortium name="The Broad Institute Genome Sequencing Center for Infectious Disease"/>
            <person name="Wu L."/>
            <person name="Ma J."/>
        </authorList>
    </citation>
    <scope>NUCLEOTIDE SEQUENCE [LARGE SCALE GENOMIC DNA]</scope>
    <source>
        <strain evidence="8">KACC 12602</strain>
    </source>
</reference>
<feature type="transmembrane region" description="Helical" evidence="5">
    <location>
        <begin position="247"/>
        <end position="280"/>
    </location>
</feature>
<keyword evidence="4 5" id="KW-0472">Membrane</keyword>
<feature type="transmembrane region" description="Helical" evidence="5">
    <location>
        <begin position="223"/>
        <end position="241"/>
    </location>
</feature>
<evidence type="ECO:0000256" key="3">
    <source>
        <dbReference type="ARBA" id="ARBA00022989"/>
    </source>
</evidence>
<proteinExistence type="predicted"/>
<evidence type="ECO:0000256" key="5">
    <source>
        <dbReference type="SAM" id="Phobius"/>
    </source>
</evidence>
<evidence type="ECO:0000256" key="4">
    <source>
        <dbReference type="ARBA" id="ARBA00023136"/>
    </source>
</evidence>
<feature type="transmembrane region" description="Helical" evidence="5">
    <location>
        <begin position="75"/>
        <end position="96"/>
    </location>
</feature>
<feature type="transmembrane region" description="Helical" evidence="5">
    <location>
        <begin position="12"/>
        <end position="32"/>
    </location>
</feature>
<comment type="subcellular location">
    <subcellularLocation>
        <location evidence="1">Endomembrane system</location>
        <topology evidence="1">Multi-pass membrane protein</topology>
    </subcellularLocation>
</comment>